<feature type="region of interest" description="Disordered" evidence="1">
    <location>
        <begin position="65"/>
        <end position="84"/>
    </location>
</feature>
<sequence>MDSLTGPNEFHLPGFGIRVVFSLRMVVKKLTSPSRCGHTLSDPSFNMWLAWEALRRLFQLPHNSKPHKDIQASSPQQGCHWRFW</sequence>
<dbReference type="EMBL" id="JH712762">
    <property type="protein sequence ID" value="EFO20460.1"/>
    <property type="molecule type" value="Genomic_DNA"/>
</dbReference>
<gene>
    <name evidence="2" type="ORF">LOAG_08028</name>
</gene>
<dbReference type="GeneID" id="9945455"/>
<reference evidence="2" key="1">
    <citation type="submission" date="2012-04" db="EMBL/GenBank/DDBJ databases">
        <title>The Genome Sequence of Loa loa.</title>
        <authorList>
            <consortium name="The Broad Institute Genome Sequencing Platform"/>
            <consortium name="Broad Institute Genome Sequencing Center for Infectious Disease"/>
            <person name="Nutman T.B."/>
            <person name="Fink D.L."/>
            <person name="Russ C."/>
            <person name="Young S."/>
            <person name="Zeng Q."/>
            <person name="Gargeya S."/>
            <person name="Alvarado L."/>
            <person name="Berlin A."/>
            <person name="Chapman S.B."/>
            <person name="Chen Z."/>
            <person name="Freedman E."/>
            <person name="Gellesch M."/>
            <person name="Goldberg J."/>
            <person name="Griggs A."/>
            <person name="Gujja S."/>
            <person name="Heilman E.R."/>
            <person name="Heiman D."/>
            <person name="Howarth C."/>
            <person name="Mehta T."/>
            <person name="Neiman D."/>
            <person name="Pearson M."/>
            <person name="Roberts A."/>
            <person name="Saif S."/>
            <person name="Shea T."/>
            <person name="Shenoy N."/>
            <person name="Sisk P."/>
            <person name="Stolte C."/>
            <person name="Sykes S."/>
            <person name="White J."/>
            <person name="Yandava C."/>
            <person name="Haas B."/>
            <person name="Henn M.R."/>
            <person name="Nusbaum C."/>
            <person name="Birren B."/>
        </authorList>
    </citation>
    <scope>NUCLEOTIDE SEQUENCE [LARGE SCALE GENOMIC DNA]</scope>
</reference>
<evidence type="ECO:0000256" key="1">
    <source>
        <dbReference type="SAM" id="MobiDB-lite"/>
    </source>
</evidence>
<evidence type="ECO:0000313" key="2">
    <source>
        <dbReference type="EMBL" id="EFO20460.1"/>
    </source>
</evidence>
<protein>
    <submittedName>
        <fullName evidence="2">Uncharacterized protein</fullName>
    </submittedName>
</protein>
<accession>A0A1S0TW93</accession>
<dbReference type="CTD" id="9945455"/>
<dbReference type="RefSeq" id="XP_003143608.1">
    <property type="nucleotide sequence ID" value="XM_003143560.1"/>
</dbReference>
<dbReference type="KEGG" id="loa:LOAG_08028"/>
<dbReference type="InParanoid" id="A0A1S0TW93"/>
<name>A0A1S0TW93_LOALO</name>
<proteinExistence type="predicted"/>
<dbReference type="AlphaFoldDB" id="A0A1S0TW93"/>
<organism evidence="2">
    <name type="scientific">Loa loa</name>
    <name type="common">Eye worm</name>
    <name type="synonym">Filaria loa</name>
    <dbReference type="NCBI Taxonomy" id="7209"/>
    <lineage>
        <taxon>Eukaryota</taxon>
        <taxon>Metazoa</taxon>
        <taxon>Ecdysozoa</taxon>
        <taxon>Nematoda</taxon>
        <taxon>Chromadorea</taxon>
        <taxon>Rhabditida</taxon>
        <taxon>Spirurina</taxon>
        <taxon>Spiruromorpha</taxon>
        <taxon>Filarioidea</taxon>
        <taxon>Onchocercidae</taxon>
        <taxon>Loa</taxon>
    </lineage>
</organism>